<dbReference type="Proteomes" id="UP000043316">
    <property type="component" value="Unassembled WGS sequence"/>
</dbReference>
<feature type="compositionally biased region" description="Basic and acidic residues" evidence="1">
    <location>
        <begin position="14"/>
        <end position="24"/>
    </location>
</feature>
<evidence type="ECO:0000256" key="1">
    <source>
        <dbReference type="SAM" id="MobiDB-lite"/>
    </source>
</evidence>
<evidence type="ECO:0000313" key="3">
    <source>
        <dbReference type="Proteomes" id="UP000043316"/>
    </source>
</evidence>
<gene>
    <name evidence="2" type="ORF">ERS008476_03509</name>
</gene>
<protein>
    <submittedName>
        <fullName evidence="2">Uncharacterized protein</fullName>
    </submittedName>
</protein>
<feature type="region of interest" description="Disordered" evidence="1">
    <location>
        <begin position="1"/>
        <end position="113"/>
    </location>
</feature>
<feature type="compositionally biased region" description="Polar residues" evidence="1">
    <location>
        <begin position="70"/>
        <end position="82"/>
    </location>
</feature>
<sequence>MSPSYPGSQLGGDFKGHLPKDDKNSSQWIKKTTAGEEPTSYPKPSEIRQPKPTAKQPVNSVKKPVESDPNHMSPSYPGSKQDGNFIGNLPKDDGTSSGWIKHPTMTVPTDTSQ</sequence>
<organism evidence="2 3">
    <name type="scientific">Yersinia intermedia</name>
    <dbReference type="NCBI Taxonomy" id="631"/>
    <lineage>
        <taxon>Bacteria</taxon>
        <taxon>Pseudomonadati</taxon>
        <taxon>Pseudomonadota</taxon>
        <taxon>Gammaproteobacteria</taxon>
        <taxon>Enterobacterales</taxon>
        <taxon>Yersiniaceae</taxon>
        <taxon>Yersinia</taxon>
    </lineage>
</organism>
<name>A0A0H5LZH8_YERIN</name>
<reference evidence="3" key="1">
    <citation type="submission" date="2015-03" db="EMBL/GenBank/DDBJ databases">
        <authorList>
            <consortium name="Pathogen Informatics"/>
        </authorList>
    </citation>
    <scope>NUCLEOTIDE SEQUENCE [LARGE SCALE GENOMIC DNA]</scope>
    <source>
        <strain evidence="3">R148</strain>
    </source>
</reference>
<proteinExistence type="predicted"/>
<dbReference type="AlphaFoldDB" id="A0A0H5LZH8"/>
<evidence type="ECO:0000313" key="2">
    <source>
        <dbReference type="EMBL" id="CRY56465.1"/>
    </source>
</evidence>
<dbReference type="EMBL" id="CWJI01000014">
    <property type="protein sequence ID" value="CRY56465.1"/>
    <property type="molecule type" value="Genomic_DNA"/>
</dbReference>
<accession>A0A0H5LZH8</accession>